<dbReference type="Proteomes" id="UP000391834">
    <property type="component" value="Unassembled WGS sequence"/>
</dbReference>
<reference evidence="2 3" key="1">
    <citation type="submission" date="2019-10" db="EMBL/GenBank/DDBJ databases">
        <title>Prolixibacter strains distinguished by the presence of nitrate reductase genes were adept at nitrate-dependent anaerobic corrosion of metallic iron and carbon steel.</title>
        <authorList>
            <person name="Iino T."/>
            <person name="Shono N."/>
            <person name="Ito K."/>
            <person name="Nakamura R."/>
            <person name="Sueoka K."/>
            <person name="Harayama S."/>
            <person name="Ohkuma M."/>
        </authorList>
    </citation>
    <scope>NUCLEOTIDE SEQUENCE [LARGE SCALE GENOMIC DNA]</scope>
    <source>
        <strain evidence="2 3">JCM 13498</strain>
    </source>
</reference>
<feature type="transmembrane region" description="Helical" evidence="1">
    <location>
        <begin position="99"/>
        <end position="119"/>
    </location>
</feature>
<keyword evidence="1" id="KW-0472">Membrane</keyword>
<keyword evidence="1" id="KW-1133">Transmembrane helix</keyword>
<dbReference type="RefSeq" id="WP_025864631.1">
    <property type="nucleotide sequence ID" value="NZ_BLAX01000001.1"/>
</dbReference>
<organism evidence="2 3">
    <name type="scientific">Prolixibacter bellariivorans</name>
    <dbReference type="NCBI Taxonomy" id="314319"/>
    <lineage>
        <taxon>Bacteria</taxon>
        <taxon>Pseudomonadati</taxon>
        <taxon>Bacteroidota</taxon>
        <taxon>Bacteroidia</taxon>
        <taxon>Marinilabiliales</taxon>
        <taxon>Prolixibacteraceae</taxon>
        <taxon>Prolixibacter</taxon>
    </lineage>
</organism>
<evidence type="ECO:0000313" key="2">
    <source>
        <dbReference type="EMBL" id="GET34313.1"/>
    </source>
</evidence>
<keyword evidence="3" id="KW-1185">Reference proteome</keyword>
<evidence type="ECO:0000256" key="1">
    <source>
        <dbReference type="SAM" id="Phobius"/>
    </source>
</evidence>
<feature type="transmembrane region" description="Helical" evidence="1">
    <location>
        <begin position="139"/>
        <end position="161"/>
    </location>
</feature>
<comment type="caution">
    <text evidence="2">The sequence shown here is derived from an EMBL/GenBank/DDBJ whole genome shotgun (WGS) entry which is preliminary data.</text>
</comment>
<feature type="transmembrane region" description="Helical" evidence="1">
    <location>
        <begin position="173"/>
        <end position="195"/>
    </location>
</feature>
<keyword evidence="1" id="KW-0812">Transmembrane</keyword>
<feature type="transmembrane region" description="Helical" evidence="1">
    <location>
        <begin position="54"/>
        <end position="78"/>
    </location>
</feature>
<accession>A0A5M4B3C8</accession>
<name>A0A5M4B3C8_9BACT</name>
<evidence type="ECO:0000313" key="3">
    <source>
        <dbReference type="Proteomes" id="UP000391834"/>
    </source>
</evidence>
<dbReference type="OrthoDB" id="998157at2"/>
<sequence length="200" mass="22350">MITYLFNPFRYIAGVKSLVAGILVLLLTAITGYFSHTHFPDLISIKLSPAFPLWYFVAQVFTNWLVISIVLYMLALIFSSSSVRIIDIFGTQALARVPYFLAAFTGFFGAMHKFGQYILYTRFHQGEPVNLTSTDVVLAVSLMIVSLLLSIWTIILMYNAFRISANVKGGKAVALFITAFIISIVATLFLSRYYLSLITG</sequence>
<gene>
    <name evidence="2" type="ORF">PbJCM13498_31760</name>
</gene>
<dbReference type="EMBL" id="BLAX01000001">
    <property type="protein sequence ID" value="GET34313.1"/>
    <property type="molecule type" value="Genomic_DNA"/>
</dbReference>
<protein>
    <submittedName>
        <fullName evidence="2">Uncharacterized protein</fullName>
    </submittedName>
</protein>
<feature type="transmembrane region" description="Helical" evidence="1">
    <location>
        <begin position="12"/>
        <end position="34"/>
    </location>
</feature>
<dbReference type="AlphaFoldDB" id="A0A5M4B3C8"/>
<proteinExistence type="predicted"/>